<organism evidence="1 2">
    <name type="scientific">Aquipseudomonas alcaligenes</name>
    <name type="common">Pseudomonas alcaligenes</name>
    <dbReference type="NCBI Taxonomy" id="43263"/>
    <lineage>
        <taxon>Bacteria</taxon>
        <taxon>Pseudomonadati</taxon>
        <taxon>Pseudomonadota</taxon>
        <taxon>Gammaproteobacteria</taxon>
        <taxon>Pseudomonadales</taxon>
        <taxon>Pseudomonadaceae</taxon>
        <taxon>Aquipseudomonas</taxon>
    </lineage>
</organism>
<reference evidence="1" key="1">
    <citation type="submission" date="2022-09" db="EMBL/GenBank/DDBJ databases">
        <title>Intensive care unit water sources are persistently colonized with multi-drug resistant bacteria and are the site of extensive horizontal gene transfer of antibiotic resistance genes.</title>
        <authorList>
            <person name="Diorio-Toth L."/>
        </authorList>
    </citation>
    <scope>NUCLEOTIDE SEQUENCE</scope>
    <source>
        <strain evidence="1">GD04146</strain>
    </source>
</reference>
<evidence type="ECO:0000313" key="1">
    <source>
        <dbReference type="EMBL" id="MDH0144623.1"/>
    </source>
</evidence>
<dbReference type="Pfam" id="PF14907">
    <property type="entry name" value="NTP_transf_5"/>
    <property type="match status" value="1"/>
</dbReference>
<gene>
    <name evidence="1" type="ORF">N7380_20100</name>
</gene>
<accession>A0AB73I7V7</accession>
<protein>
    <submittedName>
        <fullName evidence="1">Nucleotidyltransferase family protein</fullName>
    </submittedName>
</protein>
<comment type="caution">
    <text evidence="1">The sequence shown here is derived from an EMBL/GenBank/DDBJ whole genome shotgun (WGS) entry which is preliminary data.</text>
</comment>
<dbReference type="EMBL" id="JAODZF010000020">
    <property type="protein sequence ID" value="MDH0144623.1"/>
    <property type="molecule type" value="Genomic_DNA"/>
</dbReference>
<proteinExistence type="predicted"/>
<dbReference type="RefSeq" id="WP_280003471.1">
    <property type="nucleotide sequence ID" value="NZ_JAODZF010000020.1"/>
</dbReference>
<sequence>MSPTASPRLSPALQQTLWALGFTTADAALPTAQLTAFVRHHGVAGLLDSQRLAALDEASRQALTRERRQIALRALQLGASLKRLCDALQAQGLEPLALKGPALALQAHGNLAARGGVDLDIFIEEVHWPRALQALKELGYQPAVGQSFPLARGTHELVLQHSQGQPRVELHRRLLRHHSSLQGDYTSIDLLDTKVPCLTPASALPYLVAHANQHCFRRLIWLLDVHALLVHPKLDAQAAAEQFVSSGTCGSLDACLNLLTRLFDSPIPAELQAVRRPCRASSRLTALALQAIEQSLSDDQIATRQGLQRRVMLDLLLRDHWQLRWRALRDWLSPTATDHHWLQLPNSLRLLYPLVRLYRLVARSR</sequence>
<name>A0AB73I7V7_AQUAC</name>
<dbReference type="AlphaFoldDB" id="A0AB73I7V7"/>
<dbReference type="InterPro" id="IPR039498">
    <property type="entry name" value="NTP_transf_5"/>
</dbReference>
<evidence type="ECO:0000313" key="2">
    <source>
        <dbReference type="Proteomes" id="UP001158058"/>
    </source>
</evidence>
<dbReference type="Proteomes" id="UP001158058">
    <property type="component" value="Unassembled WGS sequence"/>
</dbReference>